<evidence type="ECO:0000256" key="1">
    <source>
        <dbReference type="SAM" id="Phobius"/>
    </source>
</evidence>
<dbReference type="InterPro" id="IPR006976">
    <property type="entry name" value="VanZ-like"/>
</dbReference>
<dbReference type="NCBIfam" id="NF037970">
    <property type="entry name" value="vanZ_1"/>
    <property type="match status" value="1"/>
</dbReference>
<dbReference type="PANTHER" id="PTHR28008:SF1">
    <property type="entry name" value="DOMAIN PROTEIN, PUTATIVE (AFU_ORTHOLOGUE AFUA_3G10980)-RELATED"/>
    <property type="match status" value="1"/>
</dbReference>
<dbReference type="RefSeq" id="WP_158740342.1">
    <property type="nucleotide sequence ID" value="NZ_WSLF01000006.1"/>
</dbReference>
<dbReference type="Proteomes" id="UP000483018">
    <property type="component" value="Unassembled WGS sequence"/>
</dbReference>
<dbReference type="EMBL" id="WSLF01000006">
    <property type="protein sequence ID" value="KAE9634060.1"/>
    <property type="molecule type" value="Genomic_DNA"/>
</dbReference>
<accession>A0A7C8LEI5</accession>
<feature type="domain" description="VanZ-like" evidence="2">
    <location>
        <begin position="8"/>
        <end position="142"/>
    </location>
</feature>
<keyword evidence="1" id="KW-0472">Membrane</keyword>
<comment type="caution">
    <text evidence="3">The sequence shown here is derived from an EMBL/GenBank/DDBJ whole genome shotgun (WGS) entry which is preliminary data.</text>
</comment>
<keyword evidence="1" id="KW-0812">Transmembrane</keyword>
<gene>
    <name evidence="3" type="ORF">GND95_08025</name>
</gene>
<dbReference type="AlphaFoldDB" id="A0A7C8LEI5"/>
<keyword evidence="4" id="KW-1185">Reference proteome</keyword>
<reference evidence="3 4" key="1">
    <citation type="submission" date="2019-12" db="EMBL/GenBank/DDBJ databases">
        <title>Defluviitalea raffinosedens, isolated from a biogas fermenter, genome sequencing and characterization.</title>
        <authorList>
            <person name="Rettenmaier R."/>
            <person name="Schneider M."/>
            <person name="Neuhaus K."/>
            <person name="Liebl W."/>
            <person name="Zverlov V."/>
        </authorList>
    </citation>
    <scope>NUCLEOTIDE SEQUENCE [LARGE SCALE GENOMIC DNA]</scope>
    <source>
        <strain evidence="3 4">249c-K6</strain>
    </source>
</reference>
<dbReference type="Pfam" id="PF04892">
    <property type="entry name" value="VanZ"/>
    <property type="match status" value="1"/>
</dbReference>
<dbReference type="InterPro" id="IPR016747">
    <property type="entry name" value="Phosphotransbutyrylase"/>
</dbReference>
<dbReference type="OrthoDB" id="291892at2"/>
<evidence type="ECO:0000313" key="3">
    <source>
        <dbReference type="EMBL" id="KAE9634060.1"/>
    </source>
</evidence>
<protein>
    <recommendedName>
        <fullName evidence="2">VanZ-like domain-containing protein</fullName>
    </recommendedName>
</protein>
<keyword evidence="1" id="KW-1133">Transmembrane helix</keyword>
<feature type="transmembrane region" description="Helical" evidence="1">
    <location>
        <begin position="67"/>
        <end position="87"/>
    </location>
</feature>
<dbReference type="PIRSF" id="PIRSF019083">
    <property type="entry name" value="UCP019083_VanZ"/>
    <property type="match status" value="1"/>
</dbReference>
<evidence type="ECO:0000259" key="2">
    <source>
        <dbReference type="Pfam" id="PF04892"/>
    </source>
</evidence>
<dbReference type="PANTHER" id="PTHR28008">
    <property type="entry name" value="DOMAIN PROTEIN, PUTATIVE (AFU_ORTHOLOGUE AFUA_3G10980)-RELATED"/>
    <property type="match status" value="1"/>
</dbReference>
<feature type="transmembrane region" description="Helical" evidence="1">
    <location>
        <begin position="129"/>
        <end position="146"/>
    </location>
</feature>
<organism evidence="3 4">
    <name type="scientific">Defluviitalea raffinosedens</name>
    <dbReference type="NCBI Taxonomy" id="1450156"/>
    <lineage>
        <taxon>Bacteria</taxon>
        <taxon>Bacillati</taxon>
        <taxon>Bacillota</taxon>
        <taxon>Clostridia</taxon>
        <taxon>Lachnospirales</taxon>
        <taxon>Defluviitaleaceae</taxon>
        <taxon>Defluviitalea</taxon>
    </lineage>
</organism>
<name>A0A7C8LEI5_9FIRM</name>
<evidence type="ECO:0000313" key="4">
    <source>
        <dbReference type="Proteomes" id="UP000483018"/>
    </source>
</evidence>
<sequence>MRLRKIIWILTILWMAVIFLLSSRPGDLSRKDSAWLLDKTKIISQEEAMDTDNIEAMSLQMWIRKMAHVIIFGGLCMLFYASFYGYVGKAIKTGIWSWVATVIYGITDEIHQLFVPGRGSQIQDVIRDGKGALIGCLIMVIIFLLIEKVPSINKFINRIYNLNVEIS</sequence>
<proteinExistence type="predicted"/>
<feature type="transmembrane region" description="Helical" evidence="1">
    <location>
        <begin position="6"/>
        <end position="23"/>
    </location>
</feature>